<dbReference type="PANTHER" id="PTHR24419">
    <property type="entry name" value="INTERLEUKIN-1 RECEPTOR-ASSOCIATED KINASE"/>
    <property type="match status" value="1"/>
</dbReference>
<evidence type="ECO:0000256" key="7">
    <source>
        <dbReference type="ARBA" id="ARBA00047899"/>
    </source>
</evidence>
<comment type="catalytic activity">
    <reaction evidence="8">
        <text>L-seryl-[protein] + ATP = O-phospho-L-seryl-[protein] + ADP + H(+)</text>
        <dbReference type="Rhea" id="RHEA:17989"/>
        <dbReference type="Rhea" id="RHEA-COMP:9863"/>
        <dbReference type="Rhea" id="RHEA-COMP:11604"/>
        <dbReference type="ChEBI" id="CHEBI:15378"/>
        <dbReference type="ChEBI" id="CHEBI:29999"/>
        <dbReference type="ChEBI" id="CHEBI:30616"/>
        <dbReference type="ChEBI" id="CHEBI:83421"/>
        <dbReference type="ChEBI" id="CHEBI:456216"/>
        <dbReference type="EC" id="2.7.11.1"/>
    </reaction>
</comment>
<dbReference type="Gene3D" id="1.10.510.10">
    <property type="entry name" value="Transferase(Phosphotransferase) domain 1"/>
    <property type="match status" value="1"/>
</dbReference>
<dbReference type="Proteomes" id="UP000769157">
    <property type="component" value="Unassembled WGS sequence"/>
</dbReference>
<accession>A0A9P8PAM5</accession>
<evidence type="ECO:0000256" key="5">
    <source>
        <dbReference type="ARBA" id="ARBA00022777"/>
    </source>
</evidence>
<dbReference type="RefSeq" id="XP_046063167.1">
    <property type="nucleotide sequence ID" value="XM_046203386.1"/>
</dbReference>
<dbReference type="SMART" id="SM01331">
    <property type="entry name" value="DUF3635"/>
    <property type="match status" value="1"/>
</dbReference>
<evidence type="ECO:0000259" key="10">
    <source>
        <dbReference type="SMART" id="SM01331"/>
    </source>
</evidence>
<protein>
    <recommendedName>
        <fullName evidence="1">non-specific serine/threonine protein kinase</fullName>
        <ecNumber evidence="1">2.7.11.1</ecNumber>
    </recommendedName>
</protein>
<gene>
    <name evidence="11" type="ORF">OGAPHI_002508</name>
</gene>
<proteinExistence type="predicted"/>
<dbReference type="Gene3D" id="3.30.200.20">
    <property type="entry name" value="Phosphorylase Kinase, domain 1"/>
    <property type="match status" value="1"/>
</dbReference>
<evidence type="ECO:0000256" key="4">
    <source>
        <dbReference type="ARBA" id="ARBA00022741"/>
    </source>
</evidence>
<organism evidence="11 12">
    <name type="scientific">Ogataea philodendri</name>
    <dbReference type="NCBI Taxonomy" id="1378263"/>
    <lineage>
        <taxon>Eukaryota</taxon>
        <taxon>Fungi</taxon>
        <taxon>Dikarya</taxon>
        <taxon>Ascomycota</taxon>
        <taxon>Saccharomycotina</taxon>
        <taxon>Pichiomycetes</taxon>
        <taxon>Pichiales</taxon>
        <taxon>Pichiaceae</taxon>
        <taxon>Ogataea</taxon>
    </lineage>
</organism>
<evidence type="ECO:0000256" key="9">
    <source>
        <dbReference type="SAM" id="MobiDB-lite"/>
    </source>
</evidence>
<dbReference type="InterPro" id="IPR024604">
    <property type="entry name" value="GSG2_C"/>
</dbReference>
<evidence type="ECO:0000313" key="12">
    <source>
        <dbReference type="Proteomes" id="UP000769157"/>
    </source>
</evidence>
<keyword evidence="4" id="KW-0547">Nucleotide-binding</keyword>
<dbReference type="Pfam" id="PF12330">
    <property type="entry name" value="Haspin_kinase"/>
    <property type="match status" value="1"/>
</dbReference>
<dbReference type="GO" id="GO:0072354">
    <property type="term" value="F:histone H3T3 kinase activity"/>
    <property type="evidence" value="ECO:0007669"/>
    <property type="project" value="TreeGrafter"/>
</dbReference>
<keyword evidence="6" id="KW-0067">ATP-binding</keyword>
<reference evidence="11" key="2">
    <citation type="submission" date="2021-01" db="EMBL/GenBank/DDBJ databases">
        <authorList>
            <person name="Schikora-Tamarit M.A."/>
        </authorList>
    </citation>
    <scope>NUCLEOTIDE SEQUENCE</scope>
    <source>
        <strain evidence="11">CBS6075</strain>
    </source>
</reference>
<evidence type="ECO:0000256" key="6">
    <source>
        <dbReference type="ARBA" id="ARBA00022840"/>
    </source>
</evidence>
<comment type="catalytic activity">
    <reaction evidence="7">
        <text>L-threonyl-[protein] + ATP = O-phospho-L-threonyl-[protein] + ADP + H(+)</text>
        <dbReference type="Rhea" id="RHEA:46608"/>
        <dbReference type="Rhea" id="RHEA-COMP:11060"/>
        <dbReference type="Rhea" id="RHEA-COMP:11605"/>
        <dbReference type="ChEBI" id="CHEBI:15378"/>
        <dbReference type="ChEBI" id="CHEBI:30013"/>
        <dbReference type="ChEBI" id="CHEBI:30616"/>
        <dbReference type="ChEBI" id="CHEBI:61977"/>
        <dbReference type="ChEBI" id="CHEBI:456216"/>
        <dbReference type="EC" id="2.7.11.1"/>
    </reaction>
</comment>
<dbReference type="GeneID" id="70234475"/>
<keyword evidence="5" id="KW-0418">Kinase</keyword>
<comment type="caution">
    <text evidence="11">The sequence shown here is derived from an EMBL/GenBank/DDBJ whole genome shotgun (WGS) entry which is preliminary data.</text>
</comment>
<dbReference type="GO" id="GO:0035556">
    <property type="term" value="P:intracellular signal transduction"/>
    <property type="evidence" value="ECO:0007669"/>
    <property type="project" value="TreeGrafter"/>
</dbReference>
<feature type="region of interest" description="Disordered" evidence="9">
    <location>
        <begin position="1"/>
        <end position="55"/>
    </location>
</feature>
<feature type="compositionally biased region" description="Low complexity" evidence="9">
    <location>
        <begin position="23"/>
        <end position="39"/>
    </location>
</feature>
<dbReference type="GO" id="GO:0005634">
    <property type="term" value="C:nucleus"/>
    <property type="evidence" value="ECO:0007669"/>
    <property type="project" value="TreeGrafter"/>
</dbReference>
<dbReference type="EC" id="2.7.11.1" evidence="1"/>
<dbReference type="SUPFAM" id="SSF56112">
    <property type="entry name" value="Protein kinase-like (PK-like)"/>
    <property type="match status" value="1"/>
</dbReference>
<feature type="region of interest" description="Disordered" evidence="9">
    <location>
        <begin position="146"/>
        <end position="179"/>
    </location>
</feature>
<evidence type="ECO:0000313" key="11">
    <source>
        <dbReference type="EMBL" id="KAH3668753.1"/>
    </source>
</evidence>
<dbReference type="PANTHER" id="PTHR24419:SF18">
    <property type="entry name" value="SERINE_THREONINE-PROTEIN KINASE HASPIN"/>
    <property type="match status" value="1"/>
</dbReference>
<evidence type="ECO:0000256" key="2">
    <source>
        <dbReference type="ARBA" id="ARBA00022527"/>
    </source>
</evidence>
<sequence length="650" mass="73087">MLASNKRHGMVLSGSMGQVGPIGPSSSTVSLSSGTSNTGANSIKSQKRMSRLSTRSGSLSLNELLQENRSFEVYQDNRGDTLSRLRGAPVAEKKKALAESKINKIPEREEKKSHRLSTLSLASISSVSTRSTGSSLKSIAHKIAGAVKSEDKEQNENAENEVVPELEPEDQSASPELKKKSSFFRLRHSISLRSLASRDEPTLSSAPSSRKLNLNNLRKSFIGGSSNSSRASVDISLPVPNQTSRDKIKNKLRNSSSLLSISSFMSTGSTRVASDSKEVYTVRANEHDSLQQQLLLKLCNQQRVVSFNTFMRKMRSKDKTLEKLADASSSEVFLEKDAYTGAPLTVWKICSFGDEDNNQPTLKELIQEQSITMAMSTVPGYIKMKSATVVRGPMPAELVQLWDDYNMQHGCESSRPDEYPKTQLHLIFRLEYGGLDLEHFEVKNWTQAMDIFVQLVEILKKGQESHEFEHRDLHWGNIVIKERDAHARSSKSQSAADSLAQLSLDESSSVEVKLIDYTLSRAKIGSQTMFTGLDSPQFFGAKGDYRFEVYRMMRQMLARDKDTDVDWSAQCSGINLLWLHYVVDKLVNHKKLKPLRLNPLTRSTSYLNMNDLTQEVENYERLVRLRKFLDPARKKRKFVSLDGILDWVKR</sequence>
<evidence type="ECO:0000256" key="3">
    <source>
        <dbReference type="ARBA" id="ARBA00022679"/>
    </source>
</evidence>
<feature type="compositionally biased region" description="Acidic residues" evidence="9">
    <location>
        <begin position="156"/>
        <end position="170"/>
    </location>
</feature>
<dbReference type="InterPro" id="IPR011009">
    <property type="entry name" value="Kinase-like_dom_sf"/>
</dbReference>
<keyword evidence="2" id="KW-0723">Serine/threonine-protein kinase</keyword>
<keyword evidence="3" id="KW-0808">Transferase</keyword>
<dbReference type="GO" id="GO:0000278">
    <property type="term" value="P:mitotic cell cycle"/>
    <property type="evidence" value="ECO:0007669"/>
    <property type="project" value="TreeGrafter"/>
</dbReference>
<evidence type="ECO:0000256" key="8">
    <source>
        <dbReference type="ARBA" id="ARBA00048679"/>
    </source>
</evidence>
<keyword evidence="12" id="KW-1185">Reference proteome</keyword>
<dbReference type="EMBL" id="JAEUBE010000158">
    <property type="protein sequence ID" value="KAH3668753.1"/>
    <property type="molecule type" value="Genomic_DNA"/>
</dbReference>
<dbReference type="GO" id="GO:0005524">
    <property type="term" value="F:ATP binding"/>
    <property type="evidence" value="ECO:0007669"/>
    <property type="project" value="UniProtKB-KW"/>
</dbReference>
<feature type="domain" description="Serine/threonine-protein kinase haspin C-terminal" evidence="10">
    <location>
        <begin position="536"/>
        <end position="614"/>
    </location>
</feature>
<evidence type="ECO:0000256" key="1">
    <source>
        <dbReference type="ARBA" id="ARBA00012513"/>
    </source>
</evidence>
<dbReference type="GO" id="GO:0005737">
    <property type="term" value="C:cytoplasm"/>
    <property type="evidence" value="ECO:0007669"/>
    <property type="project" value="TreeGrafter"/>
</dbReference>
<reference evidence="11" key="1">
    <citation type="journal article" date="2021" name="Open Biol.">
        <title>Shared evolutionary footprints suggest mitochondrial oxidative damage underlies multiple complex I losses in fungi.</title>
        <authorList>
            <person name="Schikora-Tamarit M.A."/>
            <person name="Marcet-Houben M."/>
            <person name="Nosek J."/>
            <person name="Gabaldon T."/>
        </authorList>
    </citation>
    <scope>NUCLEOTIDE SEQUENCE</scope>
    <source>
        <strain evidence="11">CBS6075</strain>
    </source>
</reference>
<dbReference type="AlphaFoldDB" id="A0A9P8PAM5"/>
<dbReference type="OrthoDB" id="5327538at2759"/>
<name>A0A9P8PAM5_9ASCO</name>